<comment type="caution">
    <text evidence="3">The sequence shown here is derived from an EMBL/GenBank/DDBJ whole genome shotgun (WGS) entry which is preliminary data.</text>
</comment>
<evidence type="ECO:0000256" key="2">
    <source>
        <dbReference type="ARBA" id="ARBA00022679"/>
    </source>
</evidence>
<dbReference type="Gene3D" id="2.160.10.10">
    <property type="entry name" value="Hexapeptide repeat proteins"/>
    <property type="match status" value="1"/>
</dbReference>
<name>A0ABS9RT42_9GAMM</name>
<evidence type="ECO:0000313" key="4">
    <source>
        <dbReference type="Proteomes" id="UP001202117"/>
    </source>
</evidence>
<dbReference type="InterPro" id="IPR011004">
    <property type="entry name" value="Trimer_LpxA-like_sf"/>
</dbReference>
<accession>A0ABS9RT42</accession>
<proteinExistence type="inferred from homology"/>
<dbReference type="Proteomes" id="UP001202117">
    <property type="component" value="Unassembled WGS sequence"/>
</dbReference>
<keyword evidence="4" id="KW-1185">Reference proteome</keyword>
<organism evidence="3 4">
    <name type="scientific">Halomonas flagellata</name>
    <dbReference type="NCBI Taxonomy" id="2920385"/>
    <lineage>
        <taxon>Bacteria</taxon>
        <taxon>Pseudomonadati</taxon>
        <taxon>Pseudomonadota</taxon>
        <taxon>Gammaproteobacteria</taxon>
        <taxon>Oceanospirillales</taxon>
        <taxon>Halomonadaceae</taxon>
        <taxon>Halomonas</taxon>
    </lineage>
</organism>
<dbReference type="InterPro" id="IPR051159">
    <property type="entry name" value="Hexapeptide_acetyltransf"/>
</dbReference>
<dbReference type="SUPFAM" id="SSF51161">
    <property type="entry name" value="Trimeric LpxA-like enzymes"/>
    <property type="match status" value="1"/>
</dbReference>
<dbReference type="EMBL" id="JAKVPY010000007">
    <property type="protein sequence ID" value="MCH4562967.1"/>
    <property type="molecule type" value="Genomic_DNA"/>
</dbReference>
<sequence length="190" mass="20786">MIPIVNLKKEKVVKKAPPLKEEKVTEGQESEFLSLLRTAKKQELSVLAKLLMPYIAEYELRQVRIWGDKSRVHLDRATVSVNDLLINTRSGHVTVEEECFFGHRCMLLTGTHDYKKTGKERLAAVPDTGRDIHVKRGVWMGSGSTVLGPAVIGENAVVAAGSLVVGDVPANTIVAGRPAKPVKEITGEPL</sequence>
<dbReference type="PANTHER" id="PTHR23416:SF23">
    <property type="entry name" value="ACETYLTRANSFERASE C18B11.09C-RELATED"/>
    <property type="match status" value="1"/>
</dbReference>
<keyword evidence="3" id="KW-0012">Acyltransferase</keyword>
<comment type="similarity">
    <text evidence="1">Belongs to the transferase hexapeptide repeat family.</text>
</comment>
<evidence type="ECO:0000313" key="3">
    <source>
        <dbReference type="EMBL" id="MCH4562967.1"/>
    </source>
</evidence>
<dbReference type="CDD" id="cd04647">
    <property type="entry name" value="LbH_MAT_like"/>
    <property type="match status" value="1"/>
</dbReference>
<dbReference type="GO" id="GO:0016746">
    <property type="term" value="F:acyltransferase activity"/>
    <property type="evidence" value="ECO:0007669"/>
    <property type="project" value="UniProtKB-KW"/>
</dbReference>
<reference evidence="3 4" key="1">
    <citation type="submission" date="2022-02" db="EMBL/GenBank/DDBJ databases">
        <title>Halomonas fukangensis sp. nov., a halophilic bacterium isolated from a bulk soil of Kalidium foliatum at Fukang.</title>
        <authorList>
            <person name="Huang Y."/>
        </authorList>
    </citation>
    <scope>NUCLEOTIDE SEQUENCE [LARGE SCALE GENOMIC DNA]</scope>
    <source>
        <strain evidence="3 4">EGI 63088</strain>
    </source>
</reference>
<keyword evidence="2" id="KW-0808">Transferase</keyword>
<dbReference type="RefSeq" id="WP_240567735.1">
    <property type="nucleotide sequence ID" value="NZ_JAKVPY010000007.1"/>
</dbReference>
<gene>
    <name evidence="3" type="ORF">MKP05_07470</name>
</gene>
<dbReference type="PANTHER" id="PTHR23416">
    <property type="entry name" value="SIALIC ACID SYNTHASE-RELATED"/>
    <property type="match status" value="1"/>
</dbReference>
<protein>
    <submittedName>
        <fullName evidence="3">Acyltransferase</fullName>
    </submittedName>
</protein>
<evidence type="ECO:0000256" key="1">
    <source>
        <dbReference type="ARBA" id="ARBA00007274"/>
    </source>
</evidence>